<evidence type="ECO:0000313" key="1">
    <source>
        <dbReference type="EMBL" id="EON73837.1"/>
    </source>
</evidence>
<protein>
    <submittedName>
        <fullName evidence="1">Uncharacterized protein</fullName>
    </submittedName>
</protein>
<evidence type="ECO:0000313" key="2">
    <source>
        <dbReference type="Proteomes" id="UP000013911"/>
    </source>
</evidence>
<organism evidence="1 2">
    <name type="scientific">Lysinibacillus sphaericus OT4b.31</name>
    <dbReference type="NCBI Taxonomy" id="1285586"/>
    <lineage>
        <taxon>Bacteria</taxon>
        <taxon>Bacillati</taxon>
        <taxon>Bacillota</taxon>
        <taxon>Bacilli</taxon>
        <taxon>Bacillales</taxon>
        <taxon>Bacillaceae</taxon>
        <taxon>Lysinibacillus</taxon>
    </lineage>
</organism>
<proteinExistence type="predicted"/>
<dbReference type="EMBL" id="AQPX01000008">
    <property type="protein sequence ID" value="EON73837.1"/>
    <property type="molecule type" value="Genomic_DNA"/>
</dbReference>
<accession>R7ZI92</accession>
<comment type="caution">
    <text evidence="1">The sequence shown here is derived from an EMBL/GenBank/DDBJ whole genome shotgun (WGS) entry which is preliminary data.</text>
</comment>
<gene>
    <name evidence="1" type="ORF">H131_04209</name>
</gene>
<sequence>MHTKFVEVIRPLLKANGRNNISKVSQYFSRNVRSGINELELTERLLFNARRSRKDRALVIWASDFKVIHQEHALDHVMKLINFYKERTALPDQNGNTTNNYEKQKWWKHSAEI</sequence>
<name>R7ZI92_LYSSH</name>
<dbReference type="Proteomes" id="UP000013911">
    <property type="component" value="Unassembled WGS sequence"/>
</dbReference>
<reference evidence="1 2" key="1">
    <citation type="submission" date="2013-04" db="EMBL/GenBank/DDBJ databases">
        <title>Draft genome of the heavy metal tolerant bacterium Lysinibacillus sphaericus strain OT4b.31.</title>
        <authorList>
            <person name="Pena-Montenegro T.D."/>
            <person name="Dussan J."/>
        </authorList>
    </citation>
    <scope>NUCLEOTIDE SEQUENCE [LARGE SCALE GENOMIC DNA]</scope>
    <source>
        <strain evidence="1 2">OT4b.31</strain>
    </source>
</reference>
<dbReference type="HOGENOM" id="CLU_2130438_0_0_9"/>
<dbReference type="AlphaFoldDB" id="R7ZI92"/>
<dbReference type="RefSeq" id="WP_010857806.1">
    <property type="nucleotide sequence ID" value="NZ_KB933398.1"/>
</dbReference>